<accession>A0A1H0BP84</accession>
<name>A0A1H0BP84_9ACTN</name>
<evidence type="ECO:0000313" key="2">
    <source>
        <dbReference type="Proteomes" id="UP000199088"/>
    </source>
</evidence>
<protein>
    <submittedName>
        <fullName evidence="1">Uncharacterized protein</fullName>
    </submittedName>
</protein>
<proteinExistence type="predicted"/>
<reference evidence="2" key="1">
    <citation type="submission" date="2016-10" db="EMBL/GenBank/DDBJ databases">
        <authorList>
            <person name="Varghese N."/>
            <person name="Submissions S."/>
        </authorList>
    </citation>
    <scope>NUCLEOTIDE SEQUENCE [LARGE SCALE GENOMIC DNA]</scope>
    <source>
        <strain evidence="2">DSM 45843</strain>
    </source>
</reference>
<organism evidence="1 2">
    <name type="scientific">Klenkia soli</name>
    <dbReference type="NCBI Taxonomy" id="1052260"/>
    <lineage>
        <taxon>Bacteria</taxon>
        <taxon>Bacillati</taxon>
        <taxon>Actinomycetota</taxon>
        <taxon>Actinomycetes</taxon>
        <taxon>Geodermatophilales</taxon>
        <taxon>Geodermatophilaceae</taxon>
        <taxon>Klenkia</taxon>
    </lineage>
</organism>
<keyword evidence="2" id="KW-1185">Reference proteome</keyword>
<dbReference type="Proteomes" id="UP000199088">
    <property type="component" value="Unassembled WGS sequence"/>
</dbReference>
<gene>
    <name evidence="1" type="ORF">SAMN05660199_00076</name>
</gene>
<dbReference type="EMBL" id="FNIR01000001">
    <property type="protein sequence ID" value="SDN47434.1"/>
    <property type="molecule type" value="Genomic_DNA"/>
</dbReference>
<evidence type="ECO:0000313" key="1">
    <source>
        <dbReference type="EMBL" id="SDN47434.1"/>
    </source>
</evidence>
<sequence>MWLPAGYAEPLITYLVEHFDQRDGEVSQLGGFFSEREADACIAQLEVEGWIDLRINIVTVHHRVTDWQWNR</sequence>
<dbReference type="AlphaFoldDB" id="A0A1H0BP84"/>